<dbReference type="RefSeq" id="WP_055060628.1">
    <property type="nucleotide sequence ID" value="NZ_CZBP01000045.1"/>
</dbReference>
<evidence type="ECO:0000313" key="2">
    <source>
        <dbReference type="Proteomes" id="UP000095762"/>
    </source>
</evidence>
<sequence>MIYKGEELSNYPICDTDIWVDVILAKLDDELIGKYEKIVVADVVEKEILNFGKNPYFKVIAEKYEVLKKNEKIVVIEHSDIEEEDKRFLEKQLVECDDRFKTGLEDSPHEKHKGEIVSAIYAEYFECPFLKSNDGAFHEGNMGRVAFPDLVVKNREDMLRDLTDERCRHEYRQAIIDNRAFMNEGSRIYEEEKNTIVTEVQVQNLLLKLRGMH</sequence>
<gene>
    <name evidence="1" type="ORF">ERS852569_03687</name>
</gene>
<name>A0A174W7Y4_9FIRM</name>
<evidence type="ECO:0000313" key="1">
    <source>
        <dbReference type="EMBL" id="CUQ40330.1"/>
    </source>
</evidence>
<organism evidence="1 2">
    <name type="scientific">Blautia obeum</name>
    <dbReference type="NCBI Taxonomy" id="40520"/>
    <lineage>
        <taxon>Bacteria</taxon>
        <taxon>Bacillati</taxon>
        <taxon>Bacillota</taxon>
        <taxon>Clostridia</taxon>
        <taxon>Lachnospirales</taxon>
        <taxon>Lachnospiraceae</taxon>
        <taxon>Blautia</taxon>
    </lineage>
</organism>
<dbReference type="AlphaFoldDB" id="A0A174W7Y4"/>
<dbReference type="EMBL" id="CZBP01000045">
    <property type="protein sequence ID" value="CUQ40330.1"/>
    <property type="molecule type" value="Genomic_DNA"/>
</dbReference>
<dbReference type="Proteomes" id="UP000095762">
    <property type="component" value="Unassembled WGS sequence"/>
</dbReference>
<proteinExistence type="predicted"/>
<accession>A0A174W7Y4</accession>
<evidence type="ECO:0008006" key="3">
    <source>
        <dbReference type="Google" id="ProtNLM"/>
    </source>
</evidence>
<protein>
    <recommendedName>
        <fullName evidence="3">PIN domain-containing protein</fullName>
    </recommendedName>
</protein>
<reference evidence="1 2" key="1">
    <citation type="submission" date="2015-09" db="EMBL/GenBank/DDBJ databases">
        <authorList>
            <consortium name="Pathogen Informatics"/>
        </authorList>
    </citation>
    <scope>NUCLEOTIDE SEQUENCE [LARGE SCALE GENOMIC DNA]</scope>
    <source>
        <strain evidence="1 2">2789STDY5834957</strain>
    </source>
</reference>